<keyword evidence="1" id="KW-0472">Membrane</keyword>
<accession>A0A8H4BBA6</accession>
<dbReference type="AlphaFoldDB" id="A0A8H4BBA6"/>
<proteinExistence type="predicted"/>
<evidence type="ECO:0000313" key="2">
    <source>
        <dbReference type="EMBL" id="KAF1798850.1"/>
    </source>
</evidence>
<comment type="caution">
    <text evidence="2">The sequence shown here is derived from an EMBL/GenBank/DDBJ whole genome shotgun (WGS) entry which is preliminary data.</text>
</comment>
<name>A0A8H4BBA6_MUCCL</name>
<feature type="transmembrane region" description="Helical" evidence="1">
    <location>
        <begin position="57"/>
        <end position="79"/>
    </location>
</feature>
<keyword evidence="1" id="KW-1133">Transmembrane helix</keyword>
<gene>
    <name evidence="2" type="ORF">FB192DRAFT_1155942</name>
</gene>
<protein>
    <submittedName>
        <fullName evidence="2">Uncharacterized protein</fullName>
    </submittedName>
</protein>
<reference evidence="2 3" key="1">
    <citation type="submission" date="2019-09" db="EMBL/GenBank/DDBJ databases">
        <authorList>
            <consortium name="DOE Joint Genome Institute"/>
            <person name="Mondo S.J."/>
            <person name="Navarro-Mendoza M.I."/>
            <person name="Perez-Arques C."/>
            <person name="Panchal S."/>
            <person name="Nicolas F.E."/>
            <person name="Ganguly P."/>
            <person name="Pangilinan J."/>
            <person name="Grigoriev I."/>
            <person name="Heitman J."/>
            <person name="Sanya K."/>
            <person name="Garre V."/>
        </authorList>
    </citation>
    <scope>NUCLEOTIDE SEQUENCE [LARGE SCALE GENOMIC DNA]</scope>
    <source>
        <strain evidence="2 3">MU402</strain>
    </source>
</reference>
<dbReference type="Proteomes" id="UP000469890">
    <property type="component" value="Unassembled WGS sequence"/>
</dbReference>
<keyword evidence="1" id="KW-0812">Transmembrane</keyword>
<dbReference type="EMBL" id="JAAECE010000007">
    <property type="protein sequence ID" value="KAF1798850.1"/>
    <property type="molecule type" value="Genomic_DNA"/>
</dbReference>
<evidence type="ECO:0000256" key="1">
    <source>
        <dbReference type="SAM" id="Phobius"/>
    </source>
</evidence>
<sequence>MEMMMVLWWGSSASLMSMLLAMPRLLGLFLHLDCLLSLRLALLKMQCRLSIQAPQHVVPLVPLALPLPLPLLLLPLALFQSQCYRLGACFLPLTNGYKMIQLCLCKSTRLSCGRSALYSIRE</sequence>
<evidence type="ECO:0000313" key="3">
    <source>
        <dbReference type="Proteomes" id="UP000469890"/>
    </source>
</evidence>
<organism evidence="2 3">
    <name type="scientific">Mucor circinelloides f. lusitanicus</name>
    <name type="common">Mucor racemosus var. lusitanicus</name>
    <dbReference type="NCBI Taxonomy" id="29924"/>
    <lineage>
        <taxon>Eukaryota</taxon>
        <taxon>Fungi</taxon>
        <taxon>Fungi incertae sedis</taxon>
        <taxon>Mucoromycota</taxon>
        <taxon>Mucoromycotina</taxon>
        <taxon>Mucoromycetes</taxon>
        <taxon>Mucorales</taxon>
        <taxon>Mucorineae</taxon>
        <taxon>Mucoraceae</taxon>
        <taxon>Mucor</taxon>
    </lineage>
</organism>